<feature type="compositionally biased region" description="Pro residues" evidence="4">
    <location>
        <begin position="612"/>
        <end position="621"/>
    </location>
</feature>
<feature type="domain" description="DUF7077" evidence="7">
    <location>
        <begin position="1009"/>
        <end position="1129"/>
    </location>
</feature>
<comment type="subcellular location">
    <subcellularLocation>
        <location evidence="1">Golgi apparatus</location>
    </subcellularLocation>
</comment>
<dbReference type="InterPro" id="IPR056913">
    <property type="entry name" value="TRAPPC10/Trs130_N"/>
</dbReference>
<dbReference type="Pfam" id="PF24967">
    <property type="entry name" value="NTS_TR130"/>
    <property type="match status" value="1"/>
</dbReference>
<dbReference type="InterPro" id="IPR056916">
    <property type="entry name" value="NTS_TR130"/>
</dbReference>
<dbReference type="InterPro" id="IPR022233">
    <property type="entry name" value="TRAPPC10/Trs130_C"/>
</dbReference>
<sequence>MEQFSTSKVTVECFDPHDVYKLAAPGLIPRLPLRNLHWQSHAGHLRSINTLHVDLILAGEEVDFNKSDPALRRSASVSTNQDGFQTQTVGGGGGPATPSESSESPSVVATQPQAKARRHQIPGLRRTPYLKVLFVRCDDNDSYKSQVRSEIREWIKKNTVPQGSSKKGTIEAHDAFDWLIVHVVLPNTVAATQPRTSGKGADASGSEAKSTSRWRGGSSTLLEKLQADFNVTGKNSVDHVAQIRVGINDVPYDMLPRVVPAVPSGYVETEQDVEAAWQDTITKLKARILTSFDIRVTRYEEDIKEKDAQRILPGWNFCTFFILKEGLARGFESVGLVEDALVGYDELSVGLDMVIAKQAASGSPESHGGALLPYTNDLKEAVDKALASLNPEAGETTDEESVDLQAGGDDEFEDIPIIATRKPYRDMILANNVSLFDFKCYIFARQIALLLRLGNAWSTREELVAKLNEQREAALRGVDPRIPAETKHTDDSENLSRLSEICRRTLEFIPVASQVMQRDIIAAAQASEAAGSESAEPKKLPPSLSTVVDNMVASFAFSVAQQVLAQTSTKALPIPPSTLTTPDGHEPKLSIPEPKTMMHPARTSSLNMPAGSRPPPSPNVFPGPGRSSKVSEKDATAHSHFLKAGLEELAARRAELYSLSRNILEKLGRTKGWNDGWNQVPILPDSIDYSTMEDVNLDDDDSSQSSSESSSVDSEKFLSHSVLSNRLLSAAFASKEDFYRLYETLTDKALRHYTVANHTHSIKSCLADLAVFKYQAGEYPDAAGYFDRATPFFGENGWTLLELSMLIMYCRCLKKLDREKKLVQAVLKLLMGAAAAEAEYAKQSSLMRLRRGRPDLSAVKGFVEELLAASTALPEEIIIPLSNFFLDIDICGTVKYLDGSDSFSLDVELNSLLQDDLPIQRATLRLACVDGGPTKEIRLESAGKQVVKPKRSRMTFIGKAVTTGRYKVDQLFLENGRLVLSYERDVNQISPEGDTIFRSPPILLFQQTHSFDIGLTAAKHTRLDQNNALEIEISTGWNSIKSCEIAIKPATGGLRTITAEAKVLTPDVSFAKPPEAGMLFFSDLEPESKVTVSFPFSVEQDVPNVTVRLEVSYATKDGVFRCTKLASVPIALALGVNVQDVFKHHALYSRFTVSTASSSPLRLFKSELVDSEIFESHFGIPPAAPVLVFPKQPATLLYKITRKKAKPGPKTKTTMYLKLHYSELREEVDALLRSSLEEALGENDVGRFSRLLLPVIIRHARQKITAYDLERTALTGAVHTGFLTGINWKQELRGVDQHGSSKTTGVSDIIAFFESWQKKNKTLSLERPTDGSSARSLLIPVDIPPVPVLVTADIKLNVDLPFLAQQEYDGVPTACINQLLPSSLHLRWTRKWDMTVLAKSGTTDTGAREVSFEVTAPPETWLIGGRRRGHIRIPANCEENSDPIEMPLMLSPLREGWLPYPSVDIREVKFEGTRGDNGEQTHVGTHCETDFKNLGEVVRVIADRARVTLSLDSSGPGGGPLVLESERVGRDMRVLA</sequence>
<dbReference type="VEuPathDB" id="FungiDB:SAPIO_CDS0655"/>
<evidence type="ECO:0000256" key="3">
    <source>
        <dbReference type="ARBA" id="ARBA00023034"/>
    </source>
</evidence>
<evidence type="ECO:0000259" key="5">
    <source>
        <dbReference type="Pfam" id="PF12584"/>
    </source>
</evidence>
<comment type="caution">
    <text evidence="9">The sequence shown here is derived from an EMBL/GenBank/DDBJ whole genome shotgun (WGS) entry which is preliminary data.</text>
</comment>
<evidence type="ECO:0000256" key="1">
    <source>
        <dbReference type="ARBA" id="ARBA00004555"/>
    </source>
</evidence>
<evidence type="ECO:0000259" key="8">
    <source>
        <dbReference type="Pfam" id="PF24967"/>
    </source>
</evidence>
<feature type="domain" description="TRAPPC10/Trs130 N-terminal" evidence="6">
    <location>
        <begin position="268"/>
        <end position="458"/>
    </location>
</feature>
<keyword evidence="2" id="KW-0813">Transport</keyword>
<dbReference type="RefSeq" id="XP_016646148.1">
    <property type="nucleotide sequence ID" value="XM_016783382.1"/>
</dbReference>
<dbReference type="Pfam" id="PF12584">
    <property type="entry name" value="TRAPPC10"/>
    <property type="match status" value="1"/>
</dbReference>
<feature type="compositionally biased region" description="Low complexity" evidence="4">
    <location>
        <begin position="703"/>
        <end position="712"/>
    </location>
</feature>
<evidence type="ECO:0000256" key="4">
    <source>
        <dbReference type="SAM" id="MobiDB-lite"/>
    </source>
</evidence>
<evidence type="ECO:0008006" key="11">
    <source>
        <dbReference type="Google" id="ProtNLM"/>
    </source>
</evidence>
<feature type="compositionally biased region" description="Polar residues" evidence="4">
    <location>
        <begin position="75"/>
        <end position="87"/>
    </location>
</feature>
<dbReference type="Pfam" id="PF24965">
    <property type="entry name" value="TRS130_4HB"/>
    <property type="match status" value="1"/>
</dbReference>
<evidence type="ECO:0000259" key="7">
    <source>
        <dbReference type="Pfam" id="PF23274"/>
    </source>
</evidence>
<gene>
    <name evidence="9" type="ORF">SAPIO_CDS0655</name>
</gene>
<dbReference type="GO" id="GO:0034498">
    <property type="term" value="P:early endosome to Golgi transport"/>
    <property type="evidence" value="ECO:0007669"/>
    <property type="project" value="TreeGrafter"/>
</dbReference>
<protein>
    <recommendedName>
        <fullName evidence="11">TMEM1 family protein</fullName>
    </recommendedName>
</protein>
<evidence type="ECO:0000313" key="10">
    <source>
        <dbReference type="Proteomes" id="UP000028545"/>
    </source>
</evidence>
<feature type="compositionally biased region" description="Low complexity" evidence="4">
    <location>
        <begin position="96"/>
        <end position="110"/>
    </location>
</feature>
<feature type="region of interest" description="Disordered" evidence="4">
    <location>
        <begin position="693"/>
        <end position="712"/>
    </location>
</feature>
<dbReference type="EMBL" id="JOWA01000033">
    <property type="protein sequence ID" value="KEZ46349.1"/>
    <property type="molecule type" value="Genomic_DNA"/>
</dbReference>
<evidence type="ECO:0000259" key="6">
    <source>
        <dbReference type="Pfam" id="PF23036"/>
    </source>
</evidence>
<feature type="region of interest" description="Disordered" evidence="4">
    <location>
        <begin position="192"/>
        <end position="215"/>
    </location>
</feature>
<dbReference type="HOGENOM" id="CLU_001428_1_1_1"/>
<evidence type="ECO:0000256" key="2">
    <source>
        <dbReference type="ARBA" id="ARBA00022448"/>
    </source>
</evidence>
<name>A0A084GG87_PSEDA</name>
<dbReference type="Proteomes" id="UP000028545">
    <property type="component" value="Unassembled WGS sequence"/>
</dbReference>
<dbReference type="Pfam" id="PF23274">
    <property type="entry name" value="DUF7077"/>
    <property type="match status" value="1"/>
</dbReference>
<dbReference type="Pfam" id="PF23036">
    <property type="entry name" value="TRAPPC10_1st"/>
    <property type="match status" value="2"/>
</dbReference>
<dbReference type="PANTHER" id="PTHR13251:SF3">
    <property type="entry name" value="TRAFFICKING PROTEIN PARTICLE COMPLEX SUBUNIT 10"/>
    <property type="match status" value="1"/>
</dbReference>
<feature type="domain" description="TRAPPC10/Trs130 N-terminal" evidence="6">
    <location>
        <begin position="116"/>
        <end position="191"/>
    </location>
</feature>
<feature type="domain" description="Trs130 NTS" evidence="8">
    <location>
        <begin position="722"/>
        <end position="822"/>
    </location>
</feature>
<feature type="domain" description="TRAPPC10/Trs130 C-terminal" evidence="5">
    <location>
        <begin position="1340"/>
        <end position="1501"/>
    </location>
</feature>
<dbReference type="PANTHER" id="PTHR13251">
    <property type="entry name" value="EPILEPSY HOLOPROSENCEPHALY CANDIDATE 1/TMEM1"/>
    <property type="match status" value="1"/>
</dbReference>
<feature type="region of interest" description="Disordered" evidence="4">
    <location>
        <begin position="572"/>
        <end position="632"/>
    </location>
</feature>
<organism evidence="9 10">
    <name type="scientific">Pseudallescheria apiosperma</name>
    <name type="common">Scedosporium apiospermum</name>
    <dbReference type="NCBI Taxonomy" id="563466"/>
    <lineage>
        <taxon>Eukaryota</taxon>
        <taxon>Fungi</taxon>
        <taxon>Dikarya</taxon>
        <taxon>Ascomycota</taxon>
        <taxon>Pezizomycotina</taxon>
        <taxon>Sordariomycetes</taxon>
        <taxon>Hypocreomycetidae</taxon>
        <taxon>Microascales</taxon>
        <taxon>Microascaceae</taxon>
        <taxon>Scedosporium</taxon>
    </lineage>
</organism>
<feature type="region of interest" description="Disordered" evidence="4">
    <location>
        <begin position="73"/>
        <end position="122"/>
    </location>
</feature>
<reference evidence="9 10" key="1">
    <citation type="journal article" date="2014" name="Genome Announc.">
        <title>Draft genome sequence of the pathogenic fungus Scedosporium apiospermum.</title>
        <authorList>
            <person name="Vandeputte P."/>
            <person name="Ghamrawi S."/>
            <person name="Rechenmann M."/>
            <person name="Iltis A."/>
            <person name="Giraud S."/>
            <person name="Fleury M."/>
            <person name="Thornton C."/>
            <person name="Delhaes L."/>
            <person name="Meyer W."/>
            <person name="Papon N."/>
            <person name="Bouchara J.P."/>
        </authorList>
    </citation>
    <scope>NUCLEOTIDE SEQUENCE [LARGE SCALE GENOMIC DNA]</scope>
    <source>
        <strain evidence="9 10">IHEM 14462</strain>
    </source>
</reference>
<keyword evidence="10" id="KW-1185">Reference proteome</keyword>
<dbReference type="OrthoDB" id="10256906at2759"/>
<proteinExistence type="predicted"/>
<evidence type="ECO:0000313" key="9">
    <source>
        <dbReference type="EMBL" id="KEZ46349.1"/>
    </source>
</evidence>
<dbReference type="GO" id="GO:0006891">
    <property type="term" value="P:intra-Golgi vesicle-mediated transport"/>
    <property type="evidence" value="ECO:0007669"/>
    <property type="project" value="TreeGrafter"/>
</dbReference>
<keyword evidence="3" id="KW-0333">Golgi apparatus</keyword>
<dbReference type="GeneID" id="27718807"/>
<dbReference type="InterPro" id="IPR055505">
    <property type="entry name" value="DUF7077"/>
</dbReference>
<dbReference type="OMA" id="YEIHANP"/>
<dbReference type="GO" id="GO:0005829">
    <property type="term" value="C:cytosol"/>
    <property type="evidence" value="ECO:0007669"/>
    <property type="project" value="GOC"/>
</dbReference>
<dbReference type="KEGG" id="sapo:SAPIO_CDS0655"/>
<accession>A0A084GG87</accession>
<dbReference type="InterPro" id="IPR045126">
    <property type="entry name" value="TRAPPC10/Trs130"/>
</dbReference>
<dbReference type="GO" id="GO:1990071">
    <property type="term" value="C:TRAPPII protein complex"/>
    <property type="evidence" value="ECO:0007669"/>
    <property type="project" value="InterPro"/>
</dbReference>